<reference evidence="6 7" key="1">
    <citation type="journal article" date="2018" name="Mol. Biol. Evol.">
        <title>Broad Genomic Sampling Reveals a Smut Pathogenic Ancestry of the Fungal Clade Ustilaginomycotina.</title>
        <authorList>
            <person name="Kijpornyongpan T."/>
            <person name="Mondo S.J."/>
            <person name="Barry K."/>
            <person name="Sandor L."/>
            <person name="Lee J."/>
            <person name="Lipzen A."/>
            <person name="Pangilinan J."/>
            <person name="LaButti K."/>
            <person name="Hainaut M."/>
            <person name="Henrissat B."/>
            <person name="Grigoriev I.V."/>
            <person name="Spatafora J.W."/>
            <person name="Aime M.C."/>
        </authorList>
    </citation>
    <scope>NUCLEOTIDE SEQUENCE [LARGE SCALE GENOMIC DNA]</scope>
    <source>
        <strain evidence="6 7">MCA 4198</strain>
    </source>
</reference>
<organism evidence="6 7">
    <name type="scientific">Acaromyces ingoldii</name>
    <dbReference type="NCBI Taxonomy" id="215250"/>
    <lineage>
        <taxon>Eukaryota</taxon>
        <taxon>Fungi</taxon>
        <taxon>Dikarya</taxon>
        <taxon>Basidiomycota</taxon>
        <taxon>Ustilaginomycotina</taxon>
        <taxon>Exobasidiomycetes</taxon>
        <taxon>Exobasidiales</taxon>
        <taxon>Cryptobasidiaceae</taxon>
        <taxon>Acaromyces</taxon>
    </lineage>
</organism>
<feature type="region of interest" description="Disordered" evidence="1">
    <location>
        <begin position="2447"/>
        <end position="2480"/>
    </location>
</feature>
<feature type="compositionally biased region" description="Polar residues" evidence="1">
    <location>
        <begin position="3718"/>
        <end position="3745"/>
    </location>
</feature>
<feature type="domain" description="FMP27 WPPW motif-containing RBG unit" evidence="5">
    <location>
        <begin position="2312"/>
        <end position="2891"/>
    </location>
</feature>
<dbReference type="OrthoDB" id="1562405at2759"/>
<feature type="compositionally biased region" description="Basic residues" evidence="1">
    <location>
        <begin position="2711"/>
        <end position="2728"/>
    </location>
</feature>
<feature type="transmembrane region" description="Helical" evidence="2">
    <location>
        <begin position="32"/>
        <end position="51"/>
    </location>
</feature>
<dbReference type="Proteomes" id="UP000245768">
    <property type="component" value="Unassembled WGS sequence"/>
</dbReference>
<feature type="compositionally biased region" description="Low complexity" evidence="1">
    <location>
        <begin position="3536"/>
        <end position="3560"/>
    </location>
</feature>
<feature type="compositionally biased region" description="Low complexity" evidence="1">
    <location>
        <begin position="1710"/>
        <end position="1736"/>
    </location>
</feature>
<feature type="compositionally biased region" description="Low complexity" evidence="1">
    <location>
        <begin position="3344"/>
        <end position="3354"/>
    </location>
</feature>
<gene>
    <name evidence="6" type="ORF">FA10DRAFT_278428</name>
</gene>
<dbReference type="Pfam" id="PF10344">
    <property type="entry name" value="Hobbit"/>
    <property type="match status" value="2"/>
</dbReference>
<feature type="region of interest" description="Disordered" evidence="1">
    <location>
        <begin position="935"/>
        <end position="991"/>
    </location>
</feature>
<feature type="compositionally biased region" description="Basic and acidic residues" evidence="1">
    <location>
        <begin position="2692"/>
        <end position="2710"/>
    </location>
</feature>
<dbReference type="SMART" id="SM01215">
    <property type="entry name" value="Fmp27_SW"/>
    <property type="match status" value="1"/>
</dbReference>
<feature type="compositionally biased region" description="Polar residues" evidence="1">
    <location>
        <begin position="3254"/>
        <end position="3264"/>
    </location>
</feature>
<name>A0A316YUF7_9BASI</name>
<feature type="region of interest" description="Disordered" evidence="1">
    <location>
        <begin position="3536"/>
        <end position="3835"/>
    </location>
</feature>
<sequence length="3835" mass="426777">MSSAPYTGPQNAADGSESGHQLARGASDSRTYMWTTLLALLLIFVFFRSVLPRIPRLFLRGRLRIQRVGLRGIRGIEWRSSGFPKRTSSSRKGSAAPQSSENEDECSKGTMLVRVQRVYLSFHGRKAQQHIGDDVDEGGSQQESHIKCKPTTRSWITINIHGVGVSMPRKDPSHSKAPVERSACQQEEAEKKLQREEESRKKHEEEEEKRLQLLMESPPGSPRLTGMGMDAPMPSFAAAAMANGDAAAAPGASTTGPRVMPFRVALGIYHIMRHNILPALRTAAVDALRSFLYLATSSLPFLTSIIDIEVRRVEVYVEEADSVVRIANVGASLFMLLKQKDSLRPDFDADTKDQGQQDMRGFGKRLSEALFAMPTRIRSGAASFVLDGLPAARASLTLRFQGIQVFDAQQARHMSSLSNLDEGKTRMTASPASSPGLSGAVKKPVDSSIAALDLGQSRHRRGSSSGGYEGSSAKRSRSASRGTKAQFASWQSTRGAGGSAWTDRWVDWALEPIDQSKYSSDTGWRKDAPGARVAESARILAMPGTSTVSAALVLGRTVGANECLHFAIELGEAMVGADALMRVLTALEERKAVINGLRPTAKADEEGTRSQLSKHIKQQKPSSGANLLRILGSFSFTMPVLSVKMSSKSSFTSLTIDDDMHKAHSHLASSLQLTTDIHGLHFTVKTSDPADELHQRWLGTCGIKNYRPSYNKTFTQRFRWTPYRRHISYIEHRRAFNVEAEMASLEARIGIDGESPAAYSELLSMGDLALRTRSTWTPFGLLPSRDETEITAPRYFIGDPNELAAIVEIRLGRICGHLKSGHAAALIAFSQFQTAERKARRAELGLHSEKPKRPKGYLESLPRFSLGAELDDLSYVIDASEMVAAPAGQDSELSLILAVPKINFVSHASYQDQYVKRSEMERRAAWKALGKDELEWSLPSPRGDRAAGGGSTGGLTDPRTISGEFAKWIQAKQKEEEEEEKGGLEPPQRSMTMEEALKKMRELQPDMPTLPLDTQPSAPFSIAGNETAQDQRRPSKPKRSWSASKGSNSRAVSSSACPWNTKLNIESSCTFDALDLFWSMNRKDAARRASDVFDAPFAGPTAPAPGANILQRHLLVLNTFEISVHNGVPGYQDPVANGVALDASKLTADTRCSLEELDFDMWHPDALHAAKMFIDYFTEASRKVDPRRFTKSSSEDDLQRPSELGPAIDGNEEQSAEPVALLDTLRPEVSFYISIGTIVAHIGGVDEQCDPTMSRGVGFECKRIIIEYSMTVKGGLRRYPNDQLNNSWGARSALELPEDIRSAAIALAVREGKAAMGKLSLYEVGLFPLLDADQASAQHLDGTGKAGDPLEHQKAQIQRTEMMQSPSILAPAVWEFQKTRPAQSKSQRTHEKFRQQDRTKFIFWMPFSSTKLSLRPPGSRSSKIGKHTEEVTITNECAKLLSFKIELLHTYCLLVAMATVKKLKSNAKAREEGQATADQKEDKEAGENSKKTDKEEGERKGKKISKYRPMSYFVSFDVNEVHVAVALPSDVNLFLRLRRLNASASNQNELTVGFESLLMAVESPEVPSNGMWEEAVRMRDWTFRFRKPDKVGQRPHIMLNGDAAGIRVPFAYTMHPIIDNTVVAVKATKQLLHQFLKGANDSIITPVAEAPKHLPRITIQIRILTFEASDDPFETRLNIIWRAGGDENQARFEREAAFAEKAATLDPRPSNDSSDSLSSGSTATTFETNNTTTTPNKELSEAEATRRAKVSIEEARARLDAFNASSWIRRNTNAKTEQARREDVRRRRIYGRLPAAVRNVTEMPIKMAQPSKAAPLFRSSMTKICIDISPHSRPDDEIPDFIHEQGLGVPRDTKYSLLVPLHLCLRMDEWRIDLRDYPMPLLHFPPTAHHQSEHLPALELVADMCIAEQLGDFKAIRHVPAIVVPAATGRIDAIEYGISVPKMAMPTKFFGSPVIKVHSSYPSRIAWGQSLQPAIHDVVRVIEGITSPPHDGSPRIGFWDKISLIFHGRIHFQFPGDGELHFYLKGSRDPYHILGHGAGWVKCWRGDVEIRINFENEEGEVVQIISSEYLLAIPDLKDYIDRAATGIAQEHRNAQDENESKKSLVSDQKRYMKEPEFRKICLKLTNGVRWGSAVHLERTCTDETCKRTPRCKGAPFYRECRFFDRKPHWEVHQRSKEYMDTLPEDKKGDSFLGWRTEHIHFSISIYSPKNNIRPHSKEEPETKDSSDSVNNLYFTPLAWEHFWAWMRLFNSALSLPIRQGKLFPGSLAQSPKFGRHLATIKYRFDISPLFISHLYPQQDKSDWANGMTSLLGIKTRTSVFHFDLHQRQQETVRERPELGESRKVFHKPFYEAEIDLGEIDFRTLAGQFREPEKQLFPHDEGDAGDETQDIFAGECEINERDAEWIDLNDFVELDWRPPQNRPPRIKLIQALTCPRFNYYRRIESKRERSARTTSHSEDVEEIAKKGSQTGGASGEEGHDEALSRLEQTKFGSEPTHTCLVGKAPRAHMIQRELACSRLNFLKEELSKLESTDGEPVSMDYTGVEAYNTEQAAATEGMEARIKDLRKKVKLIAEYIQMVSRLDKLEQRDGTSDTVGKPSSGALPDSVPQGGQVMDADVEPRLAQMYQAWESFDNRFFAHNPAIFYSNSTRDILLKYYLSSRRRRGVVHHLTAKAVRYIRELSKSDDGEDEKDDSDKSGGEKKQDASTDEKSKGRRPASRRRKSSKRHARHDSSGSPAPTAANGDPSRDSNGSDLLRGLLNDTMQYIMDEPEEINGQQDRSKVIDENVDPTLGISEAFDVRKSNVCVFLKPQIVLRSLVNDRSTVVLTAIRTRLHNYAVKDPEVEEDSVNERALYRNYLALDGLQAFSPSKHCSFLDRARQRYGFLHVPLETLIDLKYETKDFDRIAPRTDATLHYDKFNKLRLHDPSRPVAADLETQDPAIDHLRHHMDLIRVRCPRYSVLANSEHFASIYNVVTDLLLYRDPAYREHAKRLETMMLSYDMTDHAVLAEVVLALQVRIRHARELHLQYQLHFDHLNEQGRMDFLSLKAELKDMIDELTLIMEGITAADDNNSGSDKEKKSALRIEAQAQDIAWNMMGDKEGELLAKLSIKGASFTWLNKADNSAANTLSIADLNAVNVHPDAVFTEIITKYNNVDHPMAKEGRLLDAMWSVLAPVGGIAIIDHFELSLHPLRIQLEMKVGRRIEDYIFGSKRERERKEREKRALEEEEAQERAAAEKGVTRQRKRSAFVRFFSKGNGNAKVNGTNGKEGDEDRGDAGGNDRPPSSHNLLPKKSSPKKTQSDAGLLDQRRTSNGGVSVASSGSNNNGGKKSLTLSPADRRTEALRSSSKSLTSMTSQDQLRNNSGESDESDAEETGQHVIAARNASEMRQRASQNSTMVYFKLSETILCLSYKGEKQKSITDLYDLVFRAPRLEYRNRTWANADLMAHIKRDIVRSAWSQKSTLIKGVIHHRKPRRNLVTSNLRAISSSAAVQANEVASNVLTTAASQTPSGVNEIVSAAAAATTSTTAAAVAALTSSQSASGTEQGRSNSQPSSSLQAPPSFNIEPPTPDESGQLLQRNDDERENEHHLQDEIEEEEDSDIDEEEEDMRHHRDEDLLPYSASSSSLAARDEDDQLDQQETNSSNPYKIGRFLTSTTKRLRPRVGSQGPLGSGEEGGNAVVADDSIGSGDDRDTRRSASQPRGGKIKTLLGATALHDVSSAPTPSTSHDTDFVSPSASSAQQATIQTSASSEDAEVSSAPSSPSVLELGRRKFLKMSGSKHPQLDDSLAQPPSPRRNPSPTKTAAANGSPSGSGGGNKLLSAFEPLRPSGSAPPSSQ</sequence>
<feature type="compositionally biased region" description="Basic and acidic residues" evidence="1">
    <location>
        <begin position="1186"/>
        <end position="1200"/>
    </location>
</feature>
<evidence type="ECO:0000313" key="7">
    <source>
        <dbReference type="Proteomes" id="UP000245768"/>
    </source>
</evidence>
<feature type="region of interest" description="Disordered" evidence="1">
    <location>
        <begin position="81"/>
        <end position="107"/>
    </location>
</feature>
<keyword evidence="7" id="KW-1185">Reference proteome</keyword>
<feature type="region of interest" description="Disordered" evidence="1">
    <location>
        <begin position="1186"/>
        <end position="1213"/>
    </location>
</feature>
<dbReference type="InParanoid" id="A0A316YUF7"/>
<feature type="compositionally biased region" description="Basic and acidic residues" evidence="1">
    <location>
        <begin position="2447"/>
        <end position="2464"/>
    </location>
</feature>
<feature type="compositionally biased region" description="Polar residues" evidence="1">
    <location>
        <begin position="1041"/>
        <end position="1054"/>
    </location>
</feature>
<feature type="compositionally biased region" description="Polar residues" evidence="1">
    <location>
        <begin position="86"/>
        <end position="100"/>
    </location>
</feature>
<feature type="region of interest" description="Disordered" evidence="1">
    <location>
        <begin position="1701"/>
        <end position="1745"/>
    </location>
</feature>
<dbReference type="PANTHER" id="PTHR15678">
    <property type="entry name" value="ANTIGEN MLAA-22-RELATED"/>
    <property type="match status" value="1"/>
</dbReference>
<evidence type="ECO:0000256" key="2">
    <source>
        <dbReference type="SAM" id="Phobius"/>
    </source>
</evidence>
<evidence type="ECO:0000256" key="1">
    <source>
        <dbReference type="SAM" id="MobiDB-lite"/>
    </source>
</evidence>
<dbReference type="RefSeq" id="XP_025378861.1">
    <property type="nucleotide sequence ID" value="XM_025523458.1"/>
</dbReference>
<feature type="compositionally biased region" description="Polar residues" evidence="1">
    <location>
        <begin position="1"/>
        <end position="10"/>
    </location>
</feature>
<dbReference type="InterPro" id="IPR019441">
    <property type="entry name" value="FMP27/BLTP2/Hobbit_GFWDK_RBG"/>
</dbReference>
<feature type="compositionally biased region" description="Basic and acidic residues" evidence="1">
    <location>
        <begin position="3577"/>
        <end position="3590"/>
    </location>
</feature>
<feature type="compositionally biased region" description="Low complexity" evidence="1">
    <location>
        <begin position="429"/>
        <end position="440"/>
    </location>
</feature>
<keyword evidence="2" id="KW-0472">Membrane</keyword>
<proteinExistence type="predicted"/>
<feature type="compositionally biased region" description="Low complexity" evidence="1">
    <location>
        <begin position="3746"/>
        <end position="3763"/>
    </location>
</feature>
<feature type="region of interest" description="Disordered" evidence="1">
    <location>
        <begin position="1006"/>
        <end position="1054"/>
    </location>
</feature>
<dbReference type="GeneID" id="37045374"/>
<keyword evidence="2" id="KW-0812">Transmembrane</keyword>
<feature type="compositionally biased region" description="Basic and acidic residues" evidence="1">
    <location>
        <begin position="188"/>
        <end position="211"/>
    </location>
</feature>
<feature type="compositionally biased region" description="Acidic residues" evidence="1">
    <location>
        <begin position="3591"/>
        <end position="3605"/>
    </location>
</feature>
<feature type="compositionally biased region" description="Basic and acidic residues" evidence="1">
    <location>
        <begin position="168"/>
        <end position="179"/>
    </location>
</feature>
<evidence type="ECO:0000259" key="4">
    <source>
        <dbReference type="SMART" id="SM01215"/>
    </source>
</evidence>
<dbReference type="InterPro" id="IPR019415">
    <property type="entry name" value="FMP27_SW_RBG"/>
</dbReference>
<feature type="region of interest" description="Disordered" evidence="1">
    <location>
        <begin position="1"/>
        <end position="22"/>
    </location>
</feature>
<dbReference type="InterPro" id="IPR019449">
    <property type="entry name" value="FMP27_WPPW_RBG"/>
</dbReference>
<dbReference type="PANTHER" id="PTHR15678:SF6">
    <property type="entry name" value="BRIDGE-LIKE LIPID TRANSFER PROTEIN FAMILY MEMBER 2"/>
    <property type="match status" value="1"/>
</dbReference>
<keyword evidence="2" id="KW-1133">Transmembrane helix</keyword>
<protein>
    <submittedName>
        <fullName evidence="6">Uncharacterized protein</fullName>
    </submittedName>
</protein>
<dbReference type="STRING" id="215250.A0A316YUF7"/>
<feature type="domain" description="FMP27/BLTP2/Hobbit GFWDK motif-containing RBG unit" evidence="3">
    <location>
        <begin position="1876"/>
        <end position="2033"/>
    </location>
</feature>
<feature type="compositionally biased region" description="Basic and acidic residues" evidence="1">
    <location>
        <begin position="3211"/>
        <end position="3238"/>
    </location>
</feature>
<accession>A0A316YUF7</accession>
<feature type="compositionally biased region" description="Low complexity" evidence="1">
    <location>
        <begin position="3310"/>
        <end position="3326"/>
    </location>
</feature>
<feature type="compositionally biased region" description="Basic and acidic residues" evidence="1">
    <location>
        <begin position="1471"/>
        <end position="1499"/>
    </location>
</feature>
<feature type="region of interest" description="Disordered" evidence="1">
    <location>
        <begin position="164"/>
        <end position="220"/>
    </location>
</feature>
<dbReference type="InterPro" id="IPR045167">
    <property type="entry name" value="Hobbit"/>
</dbReference>
<feature type="region of interest" description="Disordered" evidence="1">
    <location>
        <begin position="419"/>
        <end position="496"/>
    </location>
</feature>
<feature type="region of interest" description="Disordered" evidence="1">
    <location>
        <begin position="3211"/>
        <end position="3374"/>
    </location>
</feature>
<evidence type="ECO:0000259" key="5">
    <source>
        <dbReference type="SMART" id="SM01216"/>
    </source>
</evidence>
<evidence type="ECO:0000259" key="3">
    <source>
        <dbReference type="SMART" id="SM01214"/>
    </source>
</evidence>
<feature type="compositionally biased region" description="Polar residues" evidence="1">
    <location>
        <begin position="1012"/>
        <end position="1028"/>
    </location>
</feature>
<dbReference type="EMBL" id="KZ819635">
    <property type="protein sequence ID" value="PWN91663.1"/>
    <property type="molecule type" value="Genomic_DNA"/>
</dbReference>
<feature type="region of interest" description="Disordered" evidence="1">
    <location>
        <begin position="2586"/>
        <end position="2610"/>
    </location>
</feature>
<dbReference type="SMART" id="SM01214">
    <property type="entry name" value="Fmp27_GFWDK"/>
    <property type="match status" value="1"/>
</dbReference>
<dbReference type="SMART" id="SM01216">
    <property type="entry name" value="Fmp27_WPPW"/>
    <property type="match status" value="1"/>
</dbReference>
<feature type="region of interest" description="Disordered" evidence="1">
    <location>
        <begin position="2682"/>
        <end position="2754"/>
    </location>
</feature>
<dbReference type="FunCoup" id="A0A316YUF7">
    <property type="interactions" value="177"/>
</dbReference>
<feature type="domain" description="FMP27 SW motif-containing RBG unit" evidence="4">
    <location>
        <begin position="1754"/>
        <end position="1858"/>
    </location>
</feature>
<evidence type="ECO:0000313" key="6">
    <source>
        <dbReference type="EMBL" id="PWN91663.1"/>
    </source>
</evidence>
<feature type="region of interest" description="Disordered" evidence="1">
    <location>
        <begin position="1471"/>
        <end position="1502"/>
    </location>
</feature>